<dbReference type="Gene3D" id="1.10.10.10">
    <property type="entry name" value="Winged helix-like DNA-binding domain superfamily/Winged helix DNA-binding domain"/>
    <property type="match status" value="1"/>
</dbReference>
<evidence type="ECO:0000313" key="5">
    <source>
        <dbReference type="EMBL" id="TPE53314.1"/>
    </source>
</evidence>
<dbReference type="OrthoDB" id="9782655at2"/>
<dbReference type="GO" id="GO:0006355">
    <property type="term" value="P:regulation of DNA-templated transcription"/>
    <property type="evidence" value="ECO:0007669"/>
    <property type="project" value="InterPro"/>
</dbReference>
<dbReference type="InterPro" id="IPR000792">
    <property type="entry name" value="Tscrpt_reg_LuxR_C"/>
</dbReference>
<evidence type="ECO:0000313" key="6">
    <source>
        <dbReference type="Proteomes" id="UP000319255"/>
    </source>
</evidence>
<evidence type="ECO:0000256" key="1">
    <source>
        <dbReference type="ARBA" id="ARBA00023015"/>
    </source>
</evidence>
<dbReference type="EMBL" id="VFRP01000002">
    <property type="protein sequence ID" value="TPE53314.1"/>
    <property type="molecule type" value="Genomic_DNA"/>
</dbReference>
<dbReference type="PANTHER" id="PTHR44688:SF16">
    <property type="entry name" value="DNA-BINDING TRANSCRIPTIONAL ACTIVATOR DEVR_DOSR"/>
    <property type="match status" value="1"/>
</dbReference>
<evidence type="ECO:0000256" key="2">
    <source>
        <dbReference type="ARBA" id="ARBA00023125"/>
    </source>
</evidence>
<dbReference type="PANTHER" id="PTHR44688">
    <property type="entry name" value="DNA-BINDING TRANSCRIPTIONAL ACTIVATOR DEVR_DOSR"/>
    <property type="match status" value="1"/>
</dbReference>
<comment type="caution">
    <text evidence="5">The sequence shown here is derived from an EMBL/GenBank/DDBJ whole genome shotgun (WGS) entry which is preliminary data.</text>
</comment>
<dbReference type="SMART" id="SM00421">
    <property type="entry name" value="HTH_LUXR"/>
    <property type="match status" value="1"/>
</dbReference>
<proteinExistence type="predicted"/>
<dbReference type="PRINTS" id="PR00038">
    <property type="entry name" value="HTHLUXR"/>
</dbReference>
<dbReference type="SUPFAM" id="SSF46894">
    <property type="entry name" value="C-terminal effector domain of the bipartite response regulators"/>
    <property type="match status" value="1"/>
</dbReference>
<keyword evidence="6" id="KW-1185">Reference proteome</keyword>
<dbReference type="AlphaFoldDB" id="A0A501WYI6"/>
<dbReference type="InterPro" id="IPR016032">
    <property type="entry name" value="Sig_transdc_resp-reg_C-effctor"/>
</dbReference>
<accession>A0A501WYI6</accession>
<dbReference type="CDD" id="cd06170">
    <property type="entry name" value="LuxR_C_like"/>
    <property type="match status" value="1"/>
</dbReference>
<protein>
    <submittedName>
        <fullName evidence="5">Helix-turn-helix transcriptional regulator</fullName>
    </submittedName>
</protein>
<dbReference type="PROSITE" id="PS50043">
    <property type="entry name" value="HTH_LUXR_2"/>
    <property type="match status" value="1"/>
</dbReference>
<gene>
    <name evidence="5" type="ORF">FJM51_04270</name>
</gene>
<keyword evidence="1" id="KW-0805">Transcription regulation</keyword>
<keyword evidence="2" id="KW-0238">DNA-binding</keyword>
<reference evidence="5 6" key="1">
    <citation type="submission" date="2019-06" db="EMBL/GenBank/DDBJ databases">
        <title>A novel bacterium of genus Amaricoccus, isolated from marine sediment.</title>
        <authorList>
            <person name="Huang H."/>
            <person name="Mo K."/>
            <person name="Hu Y."/>
        </authorList>
    </citation>
    <scope>NUCLEOTIDE SEQUENCE [LARGE SCALE GENOMIC DNA]</scope>
    <source>
        <strain evidence="5 6">HB172011</strain>
    </source>
</reference>
<organism evidence="5 6">
    <name type="scientific">Amaricoccus solimangrovi</name>
    <dbReference type="NCBI Taxonomy" id="2589815"/>
    <lineage>
        <taxon>Bacteria</taxon>
        <taxon>Pseudomonadati</taxon>
        <taxon>Pseudomonadota</taxon>
        <taxon>Alphaproteobacteria</taxon>
        <taxon>Rhodobacterales</taxon>
        <taxon>Paracoccaceae</taxon>
        <taxon>Amaricoccus</taxon>
    </lineage>
</organism>
<dbReference type="InterPro" id="IPR036388">
    <property type="entry name" value="WH-like_DNA-bd_sf"/>
</dbReference>
<feature type="domain" description="HTH luxR-type" evidence="4">
    <location>
        <begin position="82"/>
        <end position="147"/>
    </location>
</feature>
<name>A0A501WYI6_9RHOB</name>
<sequence length="157" mass="17301">MPVPRSGGARLLALLSRFDPSVREFVFAGSHLAAIRQESWVAADFEDEEVCRLRAHVAGRLLCNGDVFVVFSSEAPEAAVAEQCIAQRLTQRELKVGCMIAEGLTDKQIARRLGISAYTVREHCRRACAKLGISRRSALVRCLFTTRLGGLDPEDQD</sequence>
<dbReference type="Proteomes" id="UP000319255">
    <property type="component" value="Unassembled WGS sequence"/>
</dbReference>
<dbReference type="GO" id="GO:0003677">
    <property type="term" value="F:DNA binding"/>
    <property type="evidence" value="ECO:0007669"/>
    <property type="project" value="UniProtKB-KW"/>
</dbReference>
<keyword evidence="3" id="KW-0804">Transcription</keyword>
<dbReference type="Pfam" id="PF00196">
    <property type="entry name" value="GerE"/>
    <property type="match status" value="1"/>
</dbReference>
<evidence type="ECO:0000259" key="4">
    <source>
        <dbReference type="PROSITE" id="PS50043"/>
    </source>
</evidence>
<evidence type="ECO:0000256" key="3">
    <source>
        <dbReference type="ARBA" id="ARBA00023163"/>
    </source>
</evidence>